<sequence length="69" mass="7616">MFTQVFQRYMHCTSSDERQVVNFKKLPKPEPLAVLGANIKAGSKNAQRETSAPAARVAGVRSERVPLSD</sequence>
<protein>
    <submittedName>
        <fullName evidence="2">Uncharacterized protein</fullName>
    </submittedName>
</protein>
<dbReference type="Proteomes" id="UP000299102">
    <property type="component" value="Unassembled WGS sequence"/>
</dbReference>
<evidence type="ECO:0000313" key="3">
    <source>
        <dbReference type="Proteomes" id="UP000299102"/>
    </source>
</evidence>
<proteinExistence type="predicted"/>
<comment type="caution">
    <text evidence="2">The sequence shown here is derived from an EMBL/GenBank/DDBJ whole genome shotgun (WGS) entry which is preliminary data.</text>
</comment>
<evidence type="ECO:0000313" key="2">
    <source>
        <dbReference type="EMBL" id="GBP62900.1"/>
    </source>
</evidence>
<organism evidence="2 3">
    <name type="scientific">Eumeta variegata</name>
    <name type="common">Bagworm moth</name>
    <name type="synonym">Eumeta japonica</name>
    <dbReference type="NCBI Taxonomy" id="151549"/>
    <lineage>
        <taxon>Eukaryota</taxon>
        <taxon>Metazoa</taxon>
        <taxon>Ecdysozoa</taxon>
        <taxon>Arthropoda</taxon>
        <taxon>Hexapoda</taxon>
        <taxon>Insecta</taxon>
        <taxon>Pterygota</taxon>
        <taxon>Neoptera</taxon>
        <taxon>Endopterygota</taxon>
        <taxon>Lepidoptera</taxon>
        <taxon>Glossata</taxon>
        <taxon>Ditrysia</taxon>
        <taxon>Tineoidea</taxon>
        <taxon>Psychidae</taxon>
        <taxon>Oiketicinae</taxon>
        <taxon>Eumeta</taxon>
    </lineage>
</organism>
<dbReference type="EMBL" id="BGZK01000852">
    <property type="protein sequence ID" value="GBP62900.1"/>
    <property type="molecule type" value="Genomic_DNA"/>
</dbReference>
<feature type="region of interest" description="Disordered" evidence="1">
    <location>
        <begin position="42"/>
        <end position="69"/>
    </location>
</feature>
<accession>A0A4C1XIH6</accession>
<evidence type="ECO:0000256" key="1">
    <source>
        <dbReference type="SAM" id="MobiDB-lite"/>
    </source>
</evidence>
<gene>
    <name evidence="2" type="ORF">EVAR_25006_1</name>
</gene>
<name>A0A4C1XIH6_EUMVA</name>
<keyword evidence="3" id="KW-1185">Reference proteome</keyword>
<reference evidence="2 3" key="1">
    <citation type="journal article" date="2019" name="Commun. Biol.">
        <title>The bagworm genome reveals a unique fibroin gene that provides high tensile strength.</title>
        <authorList>
            <person name="Kono N."/>
            <person name="Nakamura H."/>
            <person name="Ohtoshi R."/>
            <person name="Tomita M."/>
            <person name="Numata K."/>
            <person name="Arakawa K."/>
        </authorList>
    </citation>
    <scope>NUCLEOTIDE SEQUENCE [LARGE SCALE GENOMIC DNA]</scope>
</reference>
<dbReference type="AlphaFoldDB" id="A0A4C1XIH6"/>